<evidence type="ECO:0000256" key="11">
    <source>
        <dbReference type="HAMAP-Rule" id="MF_00303"/>
    </source>
</evidence>
<comment type="subcellular location">
    <subcellularLocation>
        <location evidence="11">Cytoplasm</location>
    </subcellularLocation>
    <text evidence="11">About half TF is bound to the ribosome near the polypeptide exit tunnel while the other half is free in the cytoplasm.</text>
</comment>
<dbReference type="Pfam" id="PF05697">
    <property type="entry name" value="Trigger_N"/>
    <property type="match status" value="1"/>
</dbReference>
<dbReference type="EMBL" id="MWQN01000001">
    <property type="protein sequence ID" value="OPC82933.1"/>
    <property type="molecule type" value="Genomic_DNA"/>
</dbReference>
<evidence type="ECO:0000259" key="15">
    <source>
        <dbReference type="Pfam" id="PF05698"/>
    </source>
</evidence>
<dbReference type="EC" id="5.2.1.8" evidence="3 11"/>
<dbReference type="STRING" id="159449.B4N89_20115"/>
<dbReference type="GO" id="GO:0051083">
    <property type="term" value="P:'de novo' cotranslational protein folding"/>
    <property type="evidence" value="ECO:0007669"/>
    <property type="project" value="TreeGrafter"/>
</dbReference>
<dbReference type="PIRSF" id="PIRSF003095">
    <property type="entry name" value="Trigger_factor"/>
    <property type="match status" value="1"/>
</dbReference>
<dbReference type="InterPro" id="IPR001179">
    <property type="entry name" value="PPIase_FKBP_dom"/>
</dbReference>
<evidence type="ECO:0000256" key="7">
    <source>
        <dbReference type="ARBA" id="ARBA00023186"/>
    </source>
</evidence>
<evidence type="ECO:0000259" key="14">
    <source>
        <dbReference type="Pfam" id="PF05697"/>
    </source>
</evidence>
<keyword evidence="11" id="KW-0963">Cytoplasm</keyword>
<proteinExistence type="inferred from homology"/>
<feature type="domain" description="Trigger factor ribosome-binding bacterial" evidence="14">
    <location>
        <begin position="1"/>
        <end position="149"/>
    </location>
</feature>
<feature type="compositionally biased region" description="Acidic residues" evidence="12">
    <location>
        <begin position="455"/>
        <end position="465"/>
    </location>
</feature>
<dbReference type="Gene3D" id="1.10.3120.10">
    <property type="entry name" value="Trigger factor, C-terminal domain"/>
    <property type="match status" value="1"/>
</dbReference>
<evidence type="ECO:0000256" key="10">
    <source>
        <dbReference type="ARBA" id="ARBA00029986"/>
    </source>
</evidence>
<dbReference type="GO" id="GO:0051301">
    <property type="term" value="P:cell division"/>
    <property type="evidence" value="ECO:0007669"/>
    <property type="project" value="UniProtKB-KW"/>
</dbReference>
<dbReference type="InterPro" id="IPR046357">
    <property type="entry name" value="PPIase_dom_sf"/>
</dbReference>
<dbReference type="GO" id="GO:0003755">
    <property type="term" value="F:peptidyl-prolyl cis-trans isomerase activity"/>
    <property type="evidence" value="ECO:0007669"/>
    <property type="project" value="UniProtKB-UniRule"/>
</dbReference>
<feature type="compositionally biased region" description="Basic and acidic residues" evidence="12">
    <location>
        <begin position="441"/>
        <end position="454"/>
    </location>
</feature>
<evidence type="ECO:0000259" key="13">
    <source>
        <dbReference type="Pfam" id="PF00254"/>
    </source>
</evidence>
<gene>
    <name evidence="11" type="primary">tig</name>
    <name evidence="16" type="ORF">B4N89_20115</name>
</gene>
<keyword evidence="5 11" id="KW-0132">Cell division</keyword>
<keyword evidence="9 11" id="KW-0131">Cell cycle</keyword>
<dbReference type="SUPFAM" id="SSF109998">
    <property type="entry name" value="Triger factor/SurA peptide-binding domain-like"/>
    <property type="match status" value="1"/>
</dbReference>
<dbReference type="PANTHER" id="PTHR30560">
    <property type="entry name" value="TRIGGER FACTOR CHAPERONE AND PEPTIDYL-PROLYL CIS/TRANS ISOMERASE"/>
    <property type="match status" value="1"/>
</dbReference>
<dbReference type="PANTHER" id="PTHR30560:SF3">
    <property type="entry name" value="TRIGGER FACTOR-LIKE PROTEIN TIG, CHLOROPLASTIC"/>
    <property type="match status" value="1"/>
</dbReference>
<dbReference type="InterPro" id="IPR005215">
    <property type="entry name" value="Trig_fac"/>
</dbReference>
<dbReference type="HAMAP" id="MF_00303">
    <property type="entry name" value="Trigger_factor_Tig"/>
    <property type="match status" value="1"/>
</dbReference>
<evidence type="ECO:0000256" key="4">
    <source>
        <dbReference type="ARBA" id="ARBA00016902"/>
    </source>
</evidence>
<evidence type="ECO:0000256" key="3">
    <source>
        <dbReference type="ARBA" id="ARBA00013194"/>
    </source>
</evidence>
<feature type="domain" description="Trigger factor C-terminal" evidence="15">
    <location>
        <begin position="262"/>
        <end position="422"/>
    </location>
</feature>
<dbReference type="NCBIfam" id="TIGR00115">
    <property type="entry name" value="tig"/>
    <property type="match status" value="1"/>
</dbReference>
<dbReference type="Pfam" id="PF00254">
    <property type="entry name" value="FKBP_C"/>
    <property type="match status" value="1"/>
</dbReference>
<dbReference type="Proteomes" id="UP000190037">
    <property type="component" value="Unassembled WGS sequence"/>
</dbReference>
<keyword evidence="7 11" id="KW-0143">Chaperone</keyword>
<dbReference type="SUPFAM" id="SSF54534">
    <property type="entry name" value="FKBP-like"/>
    <property type="match status" value="1"/>
</dbReference>
<evidence type="ECO:0000256" key="9">
    <source>
        <dbReference type="ARBA" id="ARBA00023306"/>
    </source>
</evidence>
<feature type="domain" description="PPIase FKBP-type" evidence="13">
    <location>
        <begin position="161"/>
        <end position="219"/>
    </location>
</feature>
<comment type="similarity">
    <text evidence="2 11">Belongs to the FKBP-type PPIase family. Tig subfamily.</text>
</comment>
<evidence type="ECO:0000256" key="1">
    <source>
        <dbReference type="ARBA" id="ARBA00000971"/>
    </source>
</evidence>
<organism evidence="16 17">
    <name type="scientific">Embleya scabrispora</name>
    <dbReference type="NCBI Taxonomy" id="159449"/>
    <lineage>
        <taxon>Bacteria</taxon>
        <taxon>Bacillati</taxon>
        <taxon>Actinomycetota</taxon>
        <taxon>Actinomycetes</taxon>
        <taxon>Kitasatosporales</taxon>
        <taxon>Streptomycetaceae</taxon>
        <taxon>Embleya</taxon>
    </lineage>
</organism>
<dbReference type="GO" id="GO:0015031">
    <property type="term" value="P:protein transport"/>
    <property type="evidence" value="ECO:0007669"/>
    <property type="project" value="UniProtKB-UniRule"/>
</dbReference>
<evidence type="ECO:0000256" key="5">
    <source>
        <dbReference type="ARBA" id="ARBA00022618"/>
    </source>
</evidence>
<dbReference type="InterPro" id="IPR027304">
    <property type="entry name" value="Trigger_fact/SurA_dom_sf"/>
</dbReference>
<comment type="catalytic activity">
    <reaction evidence="1 11">
        <text>[protein]-peptidylproline (omega=180) = [protein]-peptidylproline (omega=0)</text>
        <dbReference type="Rhea" id="RHEA:16237"/>
        <dbReference type="Rhea" id="RHEA-COMP:10747"/>
        <dbReference type="Rhea" id="RHEA-COMP:10748"/>
        <dbReference type="ChEBI" id="CHEBI:83833"/>
        <dbReference type="ChEBI" id="CHEBI:83834"/>
        <dbReference type="EC" id="5.2.1.8"/>
    </reaction>
</comment>
<sequence length="475" mass="51789">MKSAVETLNPTRVRLTVEVPSEELKPSLDAAYKKIGKQVTVPGFRKGKIPARIIDQRFGREAVFVEAFDDILSSSYGKAVEENELRVLGQPEVTEVTDVTELAGGADLKFTAEVDTRPEIELPDYSGIEVEVDDITVTDEDVAEKIEELRDRFGALNTVERAAAEGDTVVIDIEAKVDGEVLEDGVAKAMSYQIGGDTMLDGLDAAVIGASAGETKTFETELQGGSAAGQTAEVSVVVTTVKAKELPELDDDFAQLASEFDTLDELKADLREKLDHQKLHDQQNEGRDKVLEALLEQIEVPLPESIVTEEIEQRRGQLEQQLGMMGMDLAKWLEIQGQTAEEYEEELQDSVRKGMRAQFVLDEVVKKEQLSVNQEELTQHLIQRAQQSGMSPDQFAQQVMQSGYVPVLVGEVARGKALEVIAKSAKAKDASGNEVGLGVDLHADDHEGHDHAETEEAAATDEATTDETAADKAEA</sequence>
<comment type="function">
    <text evidence="11">Involved in protein export. Acts as a chaperone by maintaining the newly synthesized protein in an open conformation. Functions as a peptidyl-prolyl cis-trans isomerase.</text>
</comment>
<keyword evidence="6 11" id="KW-0697">Rotamase</keyword>
<comment type="caution">
    <text evidence="16">The sequence shown here is derived from an EMBL/GenBank/DDBJ whole genome shotgun (WGS) entry which is preliminary data.</text>
</comment>
<evidence type="ECO:0000256" key="12">
    <source>
        <dbReference type="SAM" id="MobiDB-lite"/>
    </source>
</evidence>
<dbReference type="eggNOG" id="COG0544">
    <property type="taxonomic scope" value="Bacteria"/>
</dbReference>
<dbReference type="InterPro" id="IPR008881">
    <property type="entry name" value="Trigger_fac_ribosome-bd_bac"/>
</dbReference>
<evidence type="ECO:0000256" key="2">
    <source>
        <dbReference type="ARBA" id="ARBA00005464"/>
    </source>
</evidence>
<dbReference type="AlphaFoldDB" id="A0A1T3P1E7"/>
<dbReference type="GO" id="GO:0044183">
    <property type="term" value="F:protein folding chaperone"/>
    <property type="evidence" value="ECO:0007669"/>
    <property type="project" value="TreeGrafter"/>
</dbReference>
<keyword evidence="17" id="KW-1185">Reference proteome</keyword>
<evidence type="ECO:0000256" key="6">
    <source>
        <dbReference type="ARBA" id="ARBA00023110"/>
    </source>
</evidence>
<dbReference type="GO" id="GO:0043022">
    <property type="term" value="F:ribosome binding"/>
    <property type="evidence" value="ECO:0007669"/>
    <property type="project" value="TreeGrafter"/>
</dbReference>
<keyword evidence="8 11" id="KW-0413">Isomerase</keyword>
<dbReference type="GO" id="GO:0005737">
    <property type="term" value="C:cytoplasm"/>
    <property type="evidence" value="ECO:0007669"/>
    <property type="project" value="UniProtKB-SubCell"/>
</dbReference>
<accession>A0A1T3P1E7</accession>
<dbReference type="GO" id="GO:0043335">
    <property type="term" value="P:protein unfolding"/>
    <property type="evidence" value="ECO:0007669"/>
    <property type="project" value="TreeGrafter"/>
</dbReference>
<dbReference type="Gene3D" id="3.10.50.40">
    <property type="match status" value="1"/>
</dbReference>
<dbReference type="InterPro" id="IPR008880">
    <property type="entry name" value="Trigger_fac_C"/>
</dbReference>
<dbReference type="Pfam" id="PF05698">
    <property type="entry name" value="Trigger_C"/>
    <property type="match status" value="1"/>
</dbReference>
<evidence type="ECO:0000313" key="17">
    <source>
        <dbReference type="Proteomes" id="UP000190037"/>
    </source>
</evidence>
<dbReference type="InterPro" id="IPR036611">
    <property type="entry name" value="Trigger_fac_ribosome-bd_sf"/>
</dbReference>
<reference evidence="16 17" key="1">
    <citation type="submission" date="2017-03" db="EMBL/GenBank/DDBJ databases">
        <title>Draft genome sequence of Streptomyces scabrisporus NF3, endophyte isolated from Amphipterygium adstringens.</title>
        <authorList>
            <person name="Vazquez M."/>
            <person name="Ceapa C.D."/>
            <person name="Rodriguez Luna D."/>
            <person name="Sanchez Esquivel S."/>
        </authorList>
    </citation>
    <scope>NUCLEOTIDE SEQUENCE [LARGE SCALE GENOMIC DNA]</scope>
    <source>
        <strain evidence="16 17">NF3</strain>
    </source>
</reference>
<feature type="region of interest" description="Disordered" evidence="12">
    <location>
        <begin position="437"/>
        <end position="475"/>
    </location>
</feature>
<dbReference type="Gene3D" id="3.30.70.1050">
    <property type="entry name" value="Trigger factor ribosome-binding domain"/>
    <property type="match status" value="1"/>
</dbReference>
<dbReference type="OrthoDB" id="9767721at2"/>
<comment type="domain">
    <text evidence="11">Consists of 3 domains; the N-terminus binds the ribosome, the middle domain has PPIase activity, while the C-terminus has intrinsic chaperone activity on its own.</text>
</comment>
<evidence type="ECO:0000256" key="8">
    <source>
        <dbReference type="ARBA" id="ARBA00023235"/>
    </source>
</evidence>
<name>A0A1T3P1E7_9ACTN</name>
<evidence type="ECO:0000313" key="16">
    <source>
        <dbReference type="EMBL" id="OPC82933.1"/>
    </source>
</evidence>
<dbReference type="InterPro" id="IPR037041">
    <property type="entry name" value="Trigger_fac_C_sf"/>
</dbReference>
<dbReference type="SUPFAM" id="SSF102735">
    <property type="entry name" value="Trigger factor ribosome-binding domain"/>
    <property type="match status" value="1"/>
</dbReference>
<dbReference type="RefSeq" id="WP_078977233.1">
    <property type="nucleotide sequence ID" value="NZ_MWQN01000001.1"/>
</dbReference>
<protein>
    <recommendedName>
        <fullName evidence="4 11">Trigger factor</fullName>
        <shortName evidence="11">TF</shortName>
        <ecNumber evidence="3 11">5.2.1.8</ecNumber>
    </recommendedName>
    <alternativeName>
        <fullName evidence="10 11">PPIase</fullName>
    </alternativeName>
</protein>